<protein>
    <submittedName>
        <fullName evidence="1">Uncharacterized protein</fullName>
    </submittedName>
</protein>
<proteinExistence type="predicted"/>
<accession>F8JMV6</accession>
<accession>G8XE96</accession>
<sequence length="120" mass="12730">MATVTLKRYADQTAAQKDLSGYVEGSRVTNLSQALNAAYDGKGKDSGKHTVDGVEVQVLHASAGKIGGTSVTLFHFFRGSELHLVALGEHVASDRYLIEAELGQQEAPFRKKKTVGPSGG</sequence>
<dbReference type="HOGENOM" id="CLU_2048363_0_0_11"/>
<keyword evidence="2" id="KW-1185">Reference proteome</keyword>
<dbReference type="EMBL" id="CP003229">
    <property type="protein sequence ID" value="AEW99250.1"/>
    <property type="molecule type" value="Genomic_DNA"/>
</dbReference>
<geneLocation type="plasmid" evidence="1 2">
    <name>pSCATT</name>
</geneLocation>
<evidence type="ECO:0000313" key="1">
    <source>
        <dbReference type="EMBL" id="AEW99250.1"/>
    </source>
</evidence>
<dbReference type="KEGG" id="sct:SCAT_p0681"/>
<dbReference type="AlphaFoldDB" id="F8JMV6"/>
<dbReference type="RefSeq" id="WP_014151136.1">
    <property type="nucleotide sequence ID" value="NC_016113.1"/>
</dbReference>
<keyword evidence="1" id="KW-0614">Plasmid</keyword>
<dbReference type="PATRIC" id="fig|1003195.11.peg.658"/>
<reference evidence="2" key="1">
    <citation type="submission" date="2011-12" db="EMBL/GenBank/DDBJ databases">
        <title>Complete genome sequence of Streptomyces cattleya strain DSM 46488.</title>
        <authorList>
            <person name="Ou H.-Y."/>
            <person name="Li P."/>
            <person name="Zhao C."/>
            <person name="O'Hagan D."/>
            <person name="Deng Z."/>
        </authorList>
    </citation>
    <scope>NUCLEOTIDE SEQUENCE [LARGE SCALE GENOMIC DNA]</scope>
    <source>
        <strain evidence="2">ATCC 35852 / DSM 46488 / JCM 4925 / NBRC 14057 / NRRL 8057</strain>
        <plasmid evidence="2">Plasmid pSCATT</plasmid>
    </source>
</reference>
<gene>
    <name evidence="1" type="ordered locus">SCATT_p10570</name>
</gene>
<name>F8JMV6_STREN</name>
<dbReference type="KEGG" id="scy:SCATT_p10570"/>
<evidence type="ECO:0000313" key="2">
    <source>
        <dbReference type="Proteomes" id="UP000007842"/>
    </source>
</evidence>
<organism evidence="1 2">
    <name type="scientific">Streptantibioticus cattleyicolor (strain ATCC 35852 / DSM 46488 / JCM 4925 / NBRC 14057 / NRRL 8057)</name>
    <name type="common">Streptomyces cattleya</name>
    <dbReference type="NCBI Taxonomy" id="1003195"/>
    <lineage>
        <taxon>Bacteria</taxon>
        <taxon>Bacillati</taxon>
        <taxon>Actinomycetota</taxon>
        <taxon>Actinomycetes</taxon>
        <taxon>Kitasatosporales</taxon>
        <taxon>Streptomycetaceae</taxon>
        <taxon>Streptantibioticus</taxon>
    </lineage>
</organism>
<dbReference type="Proteomes" id="UP000007842">
    <property type="component" value="Plasmid pSCATT"/>
</dbReference>